<reference evidence="4 5" key="1">
    <citation type="submission" date="2022-09" db="EMBL/GenBank/DDBJ databases">
        <title>Evolutionary Diversification of Methanotrophic Ca. Methanophagales (ANME-1) and Their Expansive Virome.</title>
        <authorList>
            <person name="Laso-Perez R."/>
            <person name="Wu F."/>
            <person name="Cremiere A."/>
            <person name="Speth D.R."/>
            <person name="Magyar J.S."/>
            <person name="Krupovic M."/>
            <person name="Orphan V.J."/>
        </authorList>
    </citation>
    <scope>NUCLEOTIDE SEQUENCE [LARGE SCALE GENOMIC DNA]</scope>
    <source>
        <strain evidence="4">PBV082</strain>
    </source>
</reference>
<dbReference type="CDD" id="cd03768">
    <property type="entry name" value="SR_ResInv"/>
    <property type="match status" value="1"/>
</dbReference>
<proteinExistence type="predicted"/>
<dbReference type="PANTHER" id="PTHR30461:SF2">
    <property type="entry name" value="SERINE RECOMBINASE PINE-RELATED"/>
    <property type="match status" value="1"/>
</dbReference>
<protein>
    <recommendedName>
        <fullName evidence="3">Resolvase/invertase-type recombinase catalytic domain-containing protein</fullName>
    </recommendedName>
</protein>
<dbReference type="EMBL" id="OP413839">
    <property type="protein sequence ID" value="UYL64890.1"/>
    <property type="molecule type" value="Genomic_DNA"/>
</dbReference>
<dbReference type="InterPro" id="IPR006119">
    <property type="entry name" value="Resolv_N"/>
</dbReference>
<dbReference type="Gene3D" id="3.40.50.1390">
    <property type="entry name" value="Resolvase, N-terminal catalytic domain"/>
    <property type="match status" value="1"/>
</dbReference>
<evidence type="ECO:0000256" key="2">
    <source>
        <dbReference type="ARBA" id="ARBA00023172"/>
    </source>
</evidence>
<organism evidence="4 5">
    <name type="scientific">Methanophagales virus PBV082</name>
    <dbReference type="NCBI Taxonomy" id="3071307"/>
    <lineage>
        <taxon>Viruses</taxon>
        <taxon>Viruses incertae sedis</taxon>
        <taxon>Itzamnaviridae</taxon>
        <taxon>Pletoitzamnavirus</taxon>
        <taxon>Pletoitzamnavirus pescaderoense</taxon>
    </lineage>
</organism>
<dbReference type="SUPFAM" id="SSF53041">
    <property type="entry name" value="Resolvase-like"/>
    <property type="match status" value="1"/>
</dbReference>
<dbReference type="PANTHER" id="PTHR30461">
    <property type="entry name" value="DNA-INVERTASE FROM LAMBDOID PROPHAGE"/>
    <property type="match status" value="1"/>
</dbReference>
<dbReference type="InterPro" id="IPR036162">
    <property type="entry name" value="Resolvase-like_N_sf"/>
</dbReference>
<sequence length="228" mass="26835">MSVNIAYVRVSRTEENVENQMQAIRRFVGEDKEIRFFADVGVSGVVPAKKRKGFSEMLKFIHEVRQQNKETEINLYVYEISRIGRDMFDTVMMINKFEKELNVRVISVSEKEQFLNTQEPAIRNLILTILAWVAERERELIRQRSIEGMRRAIAEGKHIGRPKIELSQKQIRKIKQYLKLGLPLTAIAKLVGLRYNTLYSKVIELGLYERRRKNMNNMNKENEQTSEK</sequence>
<dbReference type="GO" id="GO:0000150">
    <property type="term" value="F:DNA strand exchange activity"/>
    <property type="evidence" value="ECO:0007669"/>
    <property type="project" value="InterPro"/>
</dbReference>
<gene>
    <name evidence="4" type="ORF">EJNHJLOP_00001</name>
</gene>
<name>A0AA46TDF8_9VIRU</name>
<dbReference type="Pfam" id="PF00239">
    <property type="entry name" value="Resolvase"/>
    <property type="match status" value="1"/>
</dbReference>
<evidence type="ECO:0000313" key="4">
    <source>
        <dbReference type="EMBL" id="UYL64890.1"/>
    </source>
</evidence>
<dbReference type="GO" id="GO:0003677">
    <property type="term" value="F:DNA binding"/>
    <property type="evidence" value="ECO:0007669"/>
    <property type="project" value="UniProtKB-KW"/>
</dbReference>
<keyword evidence="1" id="KW-0238">DNA-binding</keyword>
<dbReference type="PROSITE" id="PS51736">
    <property type="entry name" value="RECOMBINASES_3"/>
    <property type="match status" value="1"/>
</dbReference>
<feature type="domain" description="Resolvase/invertase-type recombinase catalytic" evidence="3">
    <location>
        <begin position="3"/>
        <end position="156"/>
    </location>
</feature>
<evidence type="ECO:0000313" key="5">
    <source>
        <dbReference type="Proteomes" id="UP001156272"/>
    </source>
</evidence>
<dbReference type="InterPro" id="IPR050639">
    <property type="entry name" value="SSR_resolvase"/>
</dbReference>
<accession>A0AA46TDF8</accession>
<evidence type="ECO:0000259" key="3">
    <source>
        <dbReference type="PROSITE" id="PS51736"/>
    </source>
</evidence>
<keyword evidence="5" id="KW-1185">Reference proteome</keyword>
<dbReference type="SMART" id="SM00857">
    <property type="entry name" value="Resolvase"/>
    <property type="match status" value="1"/>
</dbReference>
<evidence type="ECO:0000256" key="1">
    <source>
        <dbReference type="ARBA" id="ARBA00023125"/>
    </source>
</evidence>
<dbReference type="Proteomes" id="UP001156272">
    <property type="component" value="Segment"/>
</dbReference>
<keyword evidence="2" id="KW-0233">DNA recombination</keyword>